<dbReference type="Pfam" id="PF02931">
    <property type="entry name" value="Neur_chan_LBD"/>
    <property type="match status" value="1"/>
</dbReference>
<protein>
    <submittedName>
        <fullName evidence="3">Acetylcholine receptor subunit alpha-type acr-16-like</fullName>
    </submittedName>
</protein>
<dbReference type="SUPFAM" id="SSF63712">
    <property type="entry name" value="Nicotinic receptor ligand binding domain-like"/>
    <property type="match status" value="1"/>
</dbReference>
<feature type="domain" description="Neurotransmitter-gated ion-channel ligand-binding" evidence="1">
    <location>
        <begin position="50"/>
        <end position="137"/>
    </location>
</feature>
<dbReference type="GeneID" id="106011382"/>
<sequence length="234" mass="26341">MNEERAHTVSGGAQDMKRLLDTVFANYSVHVRPAVSYGHPTQVKFQMFPNAVLSLAWVDELLRWSPADYGEIEDFLVPQADVWKPDIAFGRSRLEEDAYFGSERSNVEVASTGLVRWEPSFNYKLMCEVLLEGLPMNMSLMISNGEFEVAYEKFEVKTYTYSYTKDTYDALAYYLKITRRPAYKGMRSLPPPPPHPHLSPVSLTLPAGTRKPGQVPGGRLAPALLHRVPGSIGR</sequence>
<accession>A0ABM1VR08</accession>
<reference evidence="3" key="1">
    <citation type="submission" date="2025-08" db="UniProtKB">
        <authorList>
            <consortium name="RefSeq"/>
        </authorList>
    </citation>
    <scope>IDENTIFICATION</scope>
</reference>
<dbReference type="InterPro" id="IPR006202">
    <property type="entry name" value="Neur_chan_lig-bd"/>
</dbReference>
<proteinExistence type="predicted"/>
<dbReference type="Proteomes" id="UP000694888">
    <property type="component" value="Unplaced"/>
</dbReference>
<evidence type="ECO:0000313" key="3">
    <source>
        <dbReference type="RefSeq" id="XP_035824850.1"/>
    </source>
</evidence>
<name>A0ABM1VR08_APLCA</name>
<dbReference type="Gene3D" id="2.70.170.10">
    <property type="entry name" value="Neurotransmitter-gated ion-channel ligand-binding domain"/>
    <property type="match status" value="1"/>
</dbReference>
<keyword evidence="2" id="KW-1185">Reference proteome</keyword>
<evidence type="ECO:0000313" key="2">
    <source>
        <dbReference type="Proteomes" id="UP000694888"/>
    </source>
</evidence>
<organism evidence="2 3">
    <name type="scientific">Aplysia californica</name>
    <name type="common">California sea hare</name>
    <dbReference type="NCBI Taxonomy" id="6500"/>
    <lineage>
        <taxon>Eukaryota</taxon>
        <taxon>Metazoa</taxon>
        <taxon>Spiralia</taxon>
        <taxon>Lophotrochozoa</taxon>
        <taxon>Mollusca</taxon>
        <taxon>Gastropoda</taxon>
        <taxon>Heterobranchia</taxon>
        <taxon>Euthyneura</taxon>
        <taxon>Tectipleura</taxon>
        <taxon>Aplysiida</taxon>
        <taxon>Aplysioidea</taxon>
        <taxon>Aplysiidae</taxon>
        <taxon>Aplysia</taxon>
    </lineage>
</organism>
<evidence type="ECO:0000259" key="1">
    <source>
        <dbReference type="Pfam" id="PF02931"/>
    </source>
</evidence>
<gene>
    <name evidence="3" type="primary">LOC106011382</name>
</gene>
<dbReference type="InterPro" id="IPR036734">
    <property type="entry name" value="Neur_chan_lig-bd_sf"/>
</dbReference>
<dbReference type="RefSeq" id="XP_035824850.1">
    <property type="nucleotide sequence ID" value="XM_035968957.1"/>
</dbReference>
<dbReference type="CDD" id="cd18989">
    <property type="entry name" value="LGIC_ECD_cation"/>
    <property type="match status" value="1"/>
</dbReference>